<sequence>MTLLITNDTLSLVSALEKISNARVIECIDSEKELIFIVQEGDARIAIGKNGENAKRLSRDVGKNVRIVEISEDPVKFVKNYLGTGIDYSAELKEGSIIINTDDYNKGRIIGKGGTKVKILGSLLKRHYNLQVKVN</sequence>
<dbReference type="GO" id="GO:0003723">
    <property type="term" value="F:RNA binding"/>
    <property type="evidence" value="ECO:0007669"/>
    <property type="project" value="UniProtKB-KW"/>
</dbReference>
<evidence type="ECO:0000313" key="7">
    <source>
        <dbReference type="EMBL" id="AIF11230.1"/>
    </source>
</evidence>
<keyword evidence="7" id="KW-0648">Protein biosynthesis</keyword>
<keyword evidence="2" id="KW-0963">Cytoplasm</keyword>
<evidence type="ECO:0000259" key="6">
    <source>
        <dbReference type="Pfam" id="PF07650"/>
    </source>
</evidence>
<dbReference type="InterPro" id="IPR004044">
    <property type="entry name" value="KH_dom_type_2"/>
</dbReference>
<dbReference type="GO" id="GO:0003746">
    <property type="term" value="F:translation elongation factor activity"/>
    <property type="evidence" value="ECO:0007669"/>
    <property type="project" value="UniProtKB-KW"/>
</dbReference>
<keyword evidence="7" id="KW-0251">Elongation factor</keyword>
<keyword evidence="4" id="KW-0805">Transcription regulation</keyword>
<evidence type="ECO:0000256" key="1">
    <source>
        <dbReference type="ARBA" id="ARBA00022472"/>
    </source>
</evidence>
<evidence type="ECO:0000256" key="4">
    <source>
        <dbReference type="ARBA" id="ARBA00023015"/>
    </source>
</evidence>
<reference evidence="7" key="1">
    <citation type="journal article" date="2014" name="Genome Biol. Evol.">
        <title>Pangenome evidence for extensive interdomain horizontal transfer affecting lineage core and shell genes in uncultured planktonic thaumarchaeota and euryarchaeota.</title>
        <authorList>
            <person name="Deschamps P."/>
            <person name="Zivanovic Y."/>
            <person name="Moreira D."/>
            <person name="Rodriguez-Valera F."/>
            <person name="Lopez-Garcia P."/>
        </authorList>
    </citation>
    <scope>NUCLEOTIDE SEQUENCE</scope>
</reference>
<protein>
    <submittedName>
        <fullName evidence="7">Transcription elongation factor NusA-like protein (NusA)</fullName>
    </submittedName>
</protein>
<dbReference type="InterPro" id="IPR009019">
    <property type="entry name" value="KH_sf_prok-type"/>
</dbReference>
<feature type="domain" description="KH type-2" evidence="6">
    <location>
        <begin position="24"/>
        <end position="69"/>
    </location>
</feature>
<dbReference type="GO" id="GO:0006353">
    <property type="term" value="P:DNA-templated transcription termination"/>
    <property type="evidence" value="ECO:0007669"/>
    <property type="project" value="UniProtKB-KW"/>
</dbReference>
<dbReference type="Gene3D" id="3.30.300.20">
    <property type="match status" value="2"/>
</dbReference>
<dbReference type="Pfam" id="PF07650">
    <property type="entry name" value="KH_2"/>
    <property type="match status" value="1"/>
</dbReference>
<evidence type="ECO:0000256" key="2">
    <source>
        <dbReference type="ARBA" id="ARBA00022490"/>
    </source>
</evidence>
<dbReference type="NCBIfam" id="TIGR01952">
    <property type="entry name" value="nusA_arch"/>
    <property type="match status" value="1"/>
</dbReference>
<name>A0A075H843_9EURY</name>
<proteinExistence type="predicted"/>
<dbReference type="SUPFAM" id="SSF54814">
    <property type="entry name" value="Prokaryotic type KH domain (KH-domain type II)"/>
    <property type="match status" value="1"/>
</dbReference>
<keyword evidence="3" id="KW-0694">RNA-binding</keyword>
<keyword evidence="1" id="KW-0806">Transcription termination</keyword>
<dbReference type="InterPro" id="IPR015946">
    <property type="entry name" value="KH_dom-like_a/b"/>
</dbReference>
<gene>
    <name evidence="7" type="primary">nusA</name>
</gene>
<organism evidence="7">
    <name type="scientific">uncultured marine group II/III euryarchaeote KM3_51_D01</name>
    <dbReference type="NCBI Taxonomy" id="1456454"/>
    <lineage>
        <taxon>Archaea</taxon>
        <taxon>Methanobacteriati</taxon>
        <taxon>Methanobacteriota</taxon>
        <taxon>environmental samples</taxon>
    </lineage>
</organism>
<dbReference type="AlphaFoldDB" id="A0A075H843"/>
<evidence type="ECO:0000256" key="5">
    <source>
        <dbReference type="ARBA" id="ARBA00023163"/>
    </source>
</evidence>
<dbReference type="EMBL" id="KF900912">
    <property type="protein sequence ID" value="AIF11230.1"/>
    <property type="molecule type" value="Genomic_DNA"/>
</dbReference>
<accession>A0A075H843</accession>
<evidence type="ECO:0000256" key="3">
    <source>
        <dbReference type="ARBA" id="ARBA00022884"/>
    </source>
</evidence>
<dbReference type="InterPro" id="IPR010212">
    <property type="entry name" value="NusA_arc"/>
</dbReference>
<keyword evidence="5" id="KW-0804">Transcription</keyword>